<proteinExistence type="predicted"/>
<accession>A0A0D8J134</accession>
<dbReference type="EMBL" id="JXXK01000008">
    <property type="protein sequence ID" value="KJF40231.1"/>
    <property type="molecule type" value="Genomic_DNA"/>
</dbReference>
<organism evidence="2 3">
    <name type="scientific">Ruthenibacterium lactatiformans</name>
    <dbReference type="NCBI Taxonomy" id="1550024"/>
    <lineage>
        <taxon>Bacteria</taxon>
        <taxon>Bacillati</taxon>
        <taxon>Bacillota</taxon>
        <taxon>Clostridia</taxon>
        <taxon>Eubacteriales</taxon>
        <taxon>Oscillospiraceae</taxon>
        <taxon>Ruthenibacterium</taxon>
    </lineage>
</organism>
<gene>
    <name evidence="2" type="ORF">TQ39_07480</name>
</gene>
<keyword evidence="3" id="KW-1185">Reference proteome</keyword>
<dbReference type="Proteomes" id="UP000032483">
    <property type="component" value="Unassembled WGS sequence"/>
</dbReference>
<evidence type="ECO:0000313" key="2">
    <source>
        <dbReference type="EMBL" id="KJF40231.1"/>
    </source>
</evidence>
<sequence length="550" mass="61751">MILVSKLQIAIKTLVAFKGGGTVVERNFSIPVTFAIMDEVQGKDTRFLKIVIDVLHTGKNFNGSIFDEDVVNDAIPSIKNTPILGYILVDDDGDTDDFAAHEYKIVKQSEGYKYMYDGSAYGVIPESCNPRWINKVCDDGKLRKFLQVDALLWTKFERAVEIFQRDIVKGQSMELSNDFEGIENPDGSFTFTKFKFDGCCILSTSDPKIQPAMINSTAIACFSADTIASEIKEKLDEYASIINGRNENGLLKSKEEGGIFDLNKEQLDILSKYSIKPEALDFSVDDTMGLEEFEEKVAAFASANESNDDGNSVLCEDATTDFALNGAFETELKEALYEEMMEDEDWGKYPKYSFYDFDPELSEVYAYDYADWKIYGFTYSVNGDKVTVDFASKKRKKLVIADFDEGDKDLSIESLFTAIKNKAVENANATFMAEKEQFASQINELNGKYSKLEGDYNTLVSENNAKIAAEETAAKDSIFEMFEKELSNDAEFTALKENANEFSATEIENKCFMLVGKKKANFSRKTEKFSKVIIPESVPVIPNPYGDLFD</sequence>
<feature type="coiled-coil region" evidence="1">
    <location>
        <begin position="435"/>
        <end position="462"/>
    </location>
</feature>
<evidence type="ECO:0000256" key="1">
    <source>
        <dbReference type="SAM" id="Coils"/>
    </source>
</evidence>
<dbReference type="AlphaFoldDB" id="A0A0D8J134"/>
<keyword evidence="1" id="KW-0175">Coiled coil</keyword>
<name>A0A0D8J134_9FIRM</name>
<comment type="caution">
    <text evidence="2">The sequence shown here is derived from an EMBL/GenBank/DDBJ whole genome shotgun (WGS) entry which is preliminary data.</text>
</comment>
<protein>
    <submittedName>
        <fullName evidence="2">Uncharacterized protein</fullName>
    </submittedName>
</protein>
<reference evidence="2" key="1">
    <citation type="submission" date="2015-02" db="EMBL/GenBank/DDBJ databases">
        <title>A novel member of the family Ruminococcaceae isolated from human feces.</title>
        <authorList>
            <person name="Shkoporov A.N."/>
            <person name="Chaplin A.V."/>
            <person name="Motuzova O.V."/>
            <person name="Kafarskaia L.I."/>
            <person name="Khokhlova E.V."/>
            <person name="Efimov B.A."/>
        </authorList>
    </citation>
    <scope>NUCLEOTIDE SEQUENCE [LARGE SCALE GENOMIC DNA]</scope>
    <source>
        <strain evidence="2">585-1</strain>
    </source>
</reference>
<evidence type="ECO:0000313" key="3">
    <source>
        <dbReference type="Proteomes" id="UP000032483"/>
    </source>
</evidence>